<proteinExistence type="predicted"/>
<feature type="region of interest" description="Disordered" evidence="1">
    <location>
        <begin position="22"/>
        <end position="56"/>
    </location>
</feature>
<name>A0A0F9SAX9_9ZZZZ</name>
<feature type="compositionally biased region" description="Pro residues" evidence="1">
    <location>
        <begin position="47"/>
        <end position="56"/>
    </location>
</feature>
<dbReference type="AlphaFoldDB" id="A0A0F9SAX9"/>
<protein>
    <submittedName>
        <fullName evidence="2">Uncharacterized protein</fullName>
    </submittedName>
</protein>
<comment type="caution">
    <text evidence="2">The sequence shown here is derived from an EMBL/GenBank/DDBJ whole genome shotgun (WGS) entry which is preliminary data.</text>
</comment>
<evidence type="ECO:0000256" key="1">
    <source>
        <dbReference type="SAM" id="MobiDB-lite"/>
    </source>
</evidence>
<evidence type="ECO:0000313" key="2">
    <source>
        <dbReference type="EMBL" id="KKN59412.1"/>
    </source>
</evidence>
<reference evidence="2" key="1">
    <citation type="journal article" date="2015" name="Nature">
        <title>Complex archaea that bridge the gap between prokaryotes and eukaryotes.</title>
        <authorList>
            <person name="Spang A."/>
            <person name="Saw J.H."/>
            <person name="Jorgensen S.L."/>
            <person name="Zaremba-Niedzwiedzka K."/>
            <person name="Martijn J."/>
            <person name="Lind A.E."/>
            <person name="van Eijk R."/>
            <person name="Schleper C."/>
            <person name="Guy L."/>
            <person name="Ettema T.J."/>
        </authorList>
    </citation>
    <scope>NUCLEOTIDE SEQUENCE</scope>
</reference>
<gene>
    <name evidence="2" type="ORF">LCGC14_0542470</name>
</gene>
<dbReference type="EMBL" id="LAZR01000727">
    <property type="protein sequence ID" value="KKN59412.1"/>
    <property type="molecule type" value="Genomic_DNA"/>
</dbReference>
<accession>A0A0F9SAX9</accession>
<sequence>MTERNEHRPIDDVEVKTVPGFEDYAVSKNGNARSQGQKDSRWATPLDPLPDPLLIL</sequence>
<organism evidence="2">
    <name type="scientific">marine sediment metagenome</name>
    <dbReference type="NCBI Taxonomy" id="412755"/>
    <lineage>
        <taxon>unclassified sequences</taxon>
        <taxon>metagenomes</taxon>
        <taxon>ecological metagenomes</taxon>
    </lineage>
</organism>